<dbReference type="Gene3D" id="3.40.50.1820">
    <property type="entry name" value="alpha/beta hydrolase"/>
    <property type="match status" value="1"/>
</dbReference>
<evidence type="ECO:0000256" key="5">
    <source>
        <dbReference type="SAM" id="SignalP"/>
    </source>
</evidence>
<protein>
    <submittedName>
        <fullName evidence="7">Alpha/beta hydrolase</fullName>
    </submittedName>
</protein>
<evidence type="ECO:0000256" key="3">
    <source>
        <dbReference type="ARBA" id="ARBA00022801"/>
    </source>
</evidence>
<dbReference type="InterPro" id="IPR029058">
    <property type="entry name" value="AB_hydrolase_fold"/>
</dbReference>
<evidence type="ECO:0000256" key="4">
    <source>
        <dbReference type="SAM" id="MobiDB-lite"/>
    </source>
</evidence>
<evidence type="ECO:0000256" key="2">
    <source>
        <dbReference type="ARBA" id="ARBA00022729"/>
    </source>
</evidence>
<dbReference type="GO" id="GO:0016787">
    <property type="term" value="F:hydrolase activity"/>
    <property type="evidence" value="ECO:0007669"/>
    <property type="project" value="UniProtKB-KW"/>
</dbReference>
<feature type="region of interest" description="Disordered" evidence="4">
    <location>
        <begin position="28"/>
        <end position="47"/>
    </location>
</feature>
<feature type="region of interest" description="Disordered" evidence="4">
    <location>
        <begin position="500"/>
        <end position="549"/>
    </location>
</feature>
<dbReference type="Proteomes" id="UP001528912">
    <property type="component" value="Unassembled WGS sequence"/>
</dbReference>
<dbReference type="EMBL" id="JAROAV010000023">
    <property type="protein sequence ID" value="MDF8263897.1"/>
    <property type="molecule type" value="Genomic_DNA"/>
</dbReference>
<dbReference type="PANTHER" id="PTHR43248">
    <property type="entry name" value="2-SUCCINYL-6-HYDROXY-2,4-CYCLOHEXADIENE-1-CARBOXYLATE SYNTHASE"/>
    <property type="match status" value="1"/>
</dbReference>
<evidence type="ECO:0000256" key="1">
    <source>
        <dbReference type="ARBA" id="ARBA00010088"/>
    </source>
</evidence>
<keyword evidence="3 7" id="KW-0378">Hydrolase</keyword>
<gene>
    <name evidence="7" type="ORF">P4R38_06555</name>
</gene>
<keyword evidence="8" id="KW-1185">Reference proteome</keyword>
<evidence type="ECO:0000313" key="8">
    <source>
        <dbReference type="Proteomes" id="UP001528912"/>
    </source>
</evidence>
<evidence type="ECO:0000259" key="6">
    <source>
        <dbReference type="Pfam" id="PF08386"/>
    </source>
</evidence>
<feature type="domain" description="Peptidase S33 tripeptidyl aminopeptidase-like C-terminal" evidence="6">
    <location>
        <begin position="404"/>
        <end position="499"/>
    </location>
</feature>
<evidence type="ECO:0000313" key="7">
    <source>
        <dbReference type="EMBL" id="MDF8263897.1"/>
    </source>
</evidence>
<dbReference type="Pfam" id="PF08386">
    <property type="entry name" value="Abhydrolase_4"/>
    <property type="match status" value="1"/>
</dbReference>
<proteinExistence type="inferred from homology"/>
<feature type="chain" id="PRO_5045604475" evidence="5">
    <location>
        <begin position="27"/>
        <end position="549"/>
    </location>
</feature>
<dbReference type="InterPro" id="IPR013595">
    <property type="entry name" value="Pept_S33_TAP-like_C"/>
</dbReference>
<sequence>MKKLFTSLAATALVGGSLVGATTAQAATSAAPVTTQRATPQGYQPPPVTWEKCTNPRLDAAGAQCGFVTVPLDYGNPGGTTIKLAVSRIKHKTSDDKAQGPMLVNPGGPGGSGLTLSRLGAFVPNGGGDPYDWIGFDPRGVGSSQPSLACDGNYFGYNRPDYRPFRADTEKVWLAKAKGYSDACAKSPGAVLLPHLKTTDSVQDMDSIRKALGAPKINFYGFSYGTYLGQVYSTLFPNRVGRMVLDGVVNPKDVWYKANLNQDVAFDKNIGIFFDWVARHDATYHLGTSGDAIKKKYYRVLNQLAKSPALGIIGPDEWTDAFLNAGYYVYGWEEDAQALAAAFNGDFAPTKELYDGANGSGPGSDNGYAVYLGVQCTDVQWPTSWNKWRADNWRTYNRAPFETWANAWFNAPCLTWHAKPAKKAVDVKGRTIPPILLIAETHDAATPFAGALEVRKRFPNARLVEGVGGTTHSGSLSGVACTDTTIATYLLTGQVPRRSAKQNVSDVKCNPVPAPDPAPTTSLRKSAAATGGDRLPADLRAAITGTATR</sequence>
<organism evidence="7 8">
    <name type="scientific">Luteipulveratus flavus</name>
    <dbReference type="NCBI Taxonomy" id="3031728"/>
    <lineage>
        <taxon>Bacteria</taxon>
        <taxon>Bacillati</taxon>
        <taxon>Actinomycetota</taxon>
        <taxon>Actinomycetes</taxon>
        <taxon>Micrococcales</taxon>
        <taxon>Dermacoccaceae</taxon>
        <taxon>Luteipulveratus</taxon>
    </lineage>
</organism>
<comment type="caution">
    <text evidence="7">The sequence shown here is derived from an EMBL/GenBank/DDBJ whole genome shotgun (WGS) entry which is preliminary data.</text>
</comment>
<reference evidence="7 8" key="1">
    <citation type="submission" date="2023-03" db="EMBL/GenBank/DDBJ databases">
        <title>YIM 133296 draft genome.</title>
        <authorList>
            <person name="Xiong L."/>
        </authorList>
    </citation>
    <scope>NUCLEOTIDE SEQUENCE [LARGE SCALE GENOMIC DNA]</scope>
    <source>
        <strain evidence="7 8">YIM 133296</strain>
    </source>
</reference>
<dbReference type="RefSeq" id="WP_277191523.1">
    <property type="nucleotide sequence ID" value="NZ_JAROAV010000023.1"/>
</dbReference>
<keyword evidence="2 5" id="KW-0732">Signal</keyword>
<name>A0ABT6C6C3_9MICO</name>
<dbReference type="SUPFAM" id="SSF53474">
    <property type="entry name" value="alpha/beta-Hydrolases"/>
    <property type="match status" value="1"/>
</dbReference>
<feature type="signal peptide" evidence="5">
    <location>
        <begin position="1"/>
        <end position="26"/>
    </location>
</feature>
<dbReference type="InterPro" id="IPR051601">
    <property type="entry name" value="Serine_prot/Carboxylest_S33"/>
</dbReference>
<accession>A0ABT6C6C3</accession>
<comment type="similarity">
    <text evidence="1">Belongs to the peptidase S33 family.</text>
</comment>
<dbReference type="PANTHER" id="PTHR43248:SF29">
    <property type="entry name" value="TRIPEPTIDYL AMINOPEPTIDASE"/>
    <property type="match status" value="1"/>
</dbReference>